<evidence type="ECO:0000256" key="1">
    <source>
        <dbReference type="ARBA" id="ARBA00022603"/>
    </source>
</evidence>
<dbReference type="GO" id="GO:0042181">
    <property type="term" value="P:ketone biosynthetic process"/>
    <property type="evidence" value="ECO:0007669"/>
    <property type="project" value="UniProtKB-ARBA"/>
</dbReference>
<reference evidence="5" key="1">
    <citation type="journal article" date="2022" name="Proc. Natl. Acad. Sci. U.S.A.">
        <title>Life cycle and functional genomics of the unicellular red alga Galdieria for elucidating algal and plant evolution and industrial use.</title>
        <authorList>
            <person name="Hirooka S."/>
            <person name="Itabashi T."/>
            <person name="Ichinose T.M."/>
            <person name="Onuma R."/>
            <person name="Fujiwara T."/>
            <person name="Yamashita S."/>
            <person name="Jong L.W."/>
            <person name="Tomita R."/>
            <person name="Iwane A.H."/>
            <person name="Miyagishima S.Y."/>
        </authorList>
    </citation>
    <scope>NUCLEOTIDE SEQUENCE</scope>
    <source>
        <strain evidence="5">NBRC 102759</strain>
    </source>
</reference>
<dbReference type="PROSITE" id="PS01183">
    <property type="entry name" value="UBIE_1"/>
    <property type="match status" value="1"/>
</dbReference>
<evidence type="ECO:0000256" key="2">
    <source>
        <dbReference type="ARBA" id="ARBA00022679"/>
    </source>
</evidence>
<reference evidence="5" key="2">
    <citation type="submission" date="2022-01" db="EMBL/GenBank/DDBJ databases">
        <authorList>
            <person name="Hirooka S."/>
            <person name="Miyagishima S.Y."/>
        </authorList>
    </citation>
    <scope>NUCLEOTIDE SEQUENCE</scope>
    <source>
        <strain evidence="5">NBRC 102759</strain>
    </source>
</reference>
<evidence type="ECO:0000313" key="5">
    <source>
        <dbReference type="EMBL" id="GJQ08233.1"/>
    </source>
</evidence>
<dbReference type="InterPro" id="IPR004033">
    <property type="entry name" value="UbiE/COQ5_MeTrFase"/>
</dbReference>
<dbReference type="GO" id="GO:0008168">
    <property type="term" value="F:methyltransferase activity"/>
    <property type="evidence" value="ECO:0007669"/>
    <property type="project" value="UniProtKB-KW"/>
</dbReference>
<dbReference type="Proteomes" id="UP001061958">
    <property type="component" value="Unassembled WGS sequence"/>
</dbReference>
<protein>
    <recommendedName>
        <fullName evidence="7">2-methoxy-6-polyprenyl-1,4-benzoquinol methylase, mitochondrial</fullName>
    </recommendedName>
</protein>
<keyword evidence="2" id="KW-0808">Transferase</keyword>
<dbReference type="GO" id="GO:0032259">
    <property type="term" value="P:methylation"/>
    <property type="evidence" value="ECO:0007669"/>
    <property type="project" value="UniProtKB-KW"/>
</dbReference>
<keyword evidence="6" id="KW-1185">Reference proteome</keyword>
<accession>A0A9C7PPI4</accession>
<gene>
    <name evidence="5" type="ORF">GpartN1_g24.t1</name>
</gene>
<evidence type="ECO:0008006" key="7">
    <source>
        <dbReference type="Google" id="ProtNLM"/>
    </source>
</evidence>
<organism evidence="5 6">
    <name type="scientific">Galdieria partita</name>
    <dbReference type="NCBI Taxonomy" id="83374"/>
    <lineage>
        <taxon>Eukaryota</taxon>
        <taxon>Rhodophyta</taxon>
        <taxon>Bangiophyceae</taxon>
        <taxon>Galdieriales</taxon>
        <taxon>Galdieriaceae</taxon>
        <taxon>Galdieria</taxon>
    </lineage>
</organism>
<dbReference type="PROSITE" id="PS51608">
    <property type="entry name" value="SAM_MT_UBIE"/>
    <property type="match status" value="1"/>
</dbReference>
<dbReference type="PANTHER" id="PTHR43591">
    <property type="entry name" value="METHYLTRANSFERASE"/>
    <property type="match status" value="1"/>
</dbReference>
<dbReference type="Pfam" id="PF01209">
    <property type="entry name" value="Ubie_methyltran"/>
    <property type="match status" value="1"/>
</dbReference>
<evidence type="ECO:0000313" key="6">
    <source>
        <dbReference type="Proteomes" id="UP001061958"/>
    </source>
</evidence>
<evidence type="ECO:0000256" key="3">
    <source>
        <dbReference type="ARBA" id="ARBA00022691"/>
    </source>
</evidence>
<feature type="chain" id="PRO_5038432421" description="2-methoxy-6-polyprenyl-1,4-benzoquinol methylase, mitochondrial" evidence="4">
    <location>
        <begin position="20"/>
        <end position="272"/>
    </location>
</feature>
<dbReference type="PANTHER" id="PTHR43591:SF24">
    <property type="entry name" value="2-METHOXY-6-POLYPRENYL-1,4-BENZOQUINOL METHYLASE, MITOCHONDRIAL"/>
    <property type="match status" value="1"/>
</dbReference>
<proteinExistence type="predicted"/>
<keyword evidence="3" id="KW-0949">S-adenosyl-L-methionine</keyword>
<keyword evidence="4" id="KW-0732">Signal</keyword>
<evidence type="ECO:0000256" key="4">
    <source>
        <dbReference type="SAM" id="SignalP"/>
    </source>
</evidence>
<feature type="signal peptide" evidence="4">
    <location>
        <begin position="1"/>
        <end position="19"/>
    </location>
</feature>
<dbReference type="EMBL" id="BQMJ01000001">
    <property type="protein sequence ID" value="GJQ08233.1"/>
    <property type="molecule type" value="Genomic_DNA"/>
</dbReference>
<dbReference type="SUPFAM" id="SSF53335">
    <property type="entry name" value="S-adenosyl-L-methionine-dependent methyltransferases"/>
    <property type="match status" value="1"/>
</dbReference>
<name>A0A9C7PPI4_9RHOD</name>
<sequence length="272" mass="31130">MLCVVVLLFLVYRRRKSLGKSFQSYPRLGSGEMFDHIADYYDGMNRLISLGLDMSWRRSAVRHLTSLPLHSTILDVAMGTGDLSLALLQRRPDYHIVGIDPSLAMLRRAEHKLKYSNIVQGVAEGLPFADGTFSAVMVAFGVRNFEDRKKGILEMRRVMRDDGTMVIIELGYPDDKNGKWCLRWISVLAKLFIGYIVPCLGSCLVRSGEEYHYLQQSMYSFPDAATFQHFLQTECELCWIHYERCFLGVGPHIYVLRKQLSRFDGIKLRSSG</sequence>
<dbReference type="InterPro" id="IPR023576">
    <property type="entry name" value="UbiE/COQ5_MeTrFase_CS"/>
</dbReference>
<dbReference type="Gene3D" id="3.40.50.150">
    <property type="entry name" value="Vaccinia Virus protein VP39"/>
    <property type="match status" value="1"/>
</dbReference>
<keyword evidence="1" id="KW-0489">Methyltransferase</keyword>
<dbReference type="CDD" id="cd02440">
    <property type="entry name" value="AdoMet_MTases"/>
    <property type="match status" value="1"/>
</dbReference>
<dbReference type="OrthoDB" id="6329284at2759"/>
<comment type="caution">
    <text evidence="5">The sequence shown here is derived from an EMBL/GenBank/DDBJ whole genome shotgun (WGS) entry which is preliminary data.</text>
</comment>
<dbReference type="InterPro" id="IPR029063">
    <property type="entry name" value="SAM-dependent_MTases_sf"/>
</dbReference>
<dbReference type="AlphaFoldDB" id="A0A9C7PPI4"/>
<dbReference type="NCBIfam" id="TIGR01934">
    <property type="entry name" value="MenG_MenH_UbiE"/>
    <property type="match status" value="1"/>
</dbReference>